<comment type="similarity">
    <text evidence="1">Belongs to the UPF0213 family.</text>
</comment>
<proteinExistence type="inferred from homology"/>
<sequence>MYIGVTSNLPGRLAQHRAGAIPGSTERYGVHRLVRVEACDAMERAILREKQLKNWRRQGKINLVERENPAWVDLAVGLGLPPLDRSVGRHGC</sequence>
<dbReference type="Gene3D" id="3.40.1440.10">
    <property type="entry name" value="GIY-YIG endonuclease"/>
    <property type="match status" value="1"/>
</dbReference>
<dbReference type="AlphaFoldDB" id="T0H3H8"/>
<organism evidence="3 4">
    <name type="scientific">Sphingobium quisquiliarum P25</name>
    <dbReference type="NCBI Taxonomy" id="1329909"/>
    <lineage>
        <taxon>Bacteria</taxon>
        <taxon>Pseudomonadati</taxon>
        <taxon>Pseudomonadota</taxon>
        <taxon>Alphaproteobacteria</taxon>
        <taxon>Sphingomonadales</taxon>
        <taxon>Sphingomonadaceae</taxon>
        <taxon>Sphingobium</taxon>
    </lineage>
</organism>
<dbReference type="PANTHER" id="PTHR34477:SF5">
    <property type="entry name" value="BSL5627 PROTEIN"/>
    <property type="match status" value="1"/>
</dbReference>
<dbReference type="PANTHER" id="PTHR34477">
    <property type="entry name" value="UPF0213 PROTEIN YHBQ"/>
    <property type="match status" value="1"/>
</dbReference>
<accession>T0H3H8</accession>
<dbReference type="Proteomes" id="UP000015525">
    <property type="component" value="Unassembled WGS sequence"/>
</dbReference>
<dbReference type="SUPFAM" id="SSF82771">
    <property type="entry name" value="GIY-YIG endonuclease"/>
    <property type="match status" value="1"/>
</dbReference>
<dbReference type="InterPro" id="IPR050190">
    <property type="entry name" value="UPF0213_domain"/>
</dbReference>
<evidence type="ECO:0000256" key="1">
    <source>
        <dbReference type="ARBA" id="ARBA00007435"/>
    </source>
</evidence>
<comment type="caution">
    <text evidence="3">The sequence shown here is derived from an EMBL/GenBank/DDBJ whole genome shotgun (WGS) entry which is preliminary data.</text>
</comment>
<dbReference type="CDD" id="cd10448">
    <property type="entry name" value="GIY-YIG_unchar_3"/>
    <property type="match status" value="1"/>
</dbReference>
<dbReference type="PROSITE" id="PS50164">
    <property type="entry name" value="GIY_YIG"/>
    <property type="match status" value="1"/>
</dbReference>
<dbReference type="InterPro" id="IPR035901">
    <property type="entry name" value="GIY-YIG_endonuc_sf"/>
</dbReference>
<dbReference type="InterPro" id="IPR000305">
    <property type="entry name" value="GIY-YIG_endonuc"/>
</dbReference>
<evidence type="ECO:0000313" key="3">
    <source>
        <dbReference type="EMBL" id="EQB07497.1"/>
    </source>
</evidence>
<name>T0H3H8_9SPHN</name>
<protein>
    <recommendedName>
        <fullName evidence="2">GIY-YIG domain-containing protein</fullName>
    </recommendedName>
</protein>
<dbReference type="PATRIC" id="fig|1329909.3.peg.1849"/>
<keyword evidence="4" id="KW-1185">Reference proteome</keyword>
<evidence type="ECO:0000259" key="2">
    <source>
        <dbReference type="PROSITE" id="PS50164"/>
    </source>
</evidence>
<evidence type="ECO:0000313" key="4">
    <source>
        <dbReference type="Proteomes" id="UP000015525"/>
    </source>
</evidence>
<reference evidence="3 4" key="1">
    <citation type="journal article" date="2013" name="Genome Announc.">
        <title>Draft Genome Sequence of Sphingobium quisquiliarum Strain P25T, a Novel Hexachlorocyclohexane (HCH)-Degrading Bacterium Isolated from an HCH Dumpsite.</title>
        <authorList>
            <person name="Kumar Singh A."/>
            <person name="Sangwan N."/>
            <person name="Sharma A."/>
            <person name="Gupta V."/>
            <person name="Khurana J.P."/>
            <person name="Lal R."/>
        </authorList>
    </citation>
    <scope>NUCLEOTIDE SEQUENCE [LARGE SCALE GENOMIC DNA]</scope>
    <source>
        <strain evidence="3 4">P25</strain>
    </source>
</reference>
<dbReference type="Pfam" id="PF01541">
    <property type="entry name" value="GIY-YIG"/>
    <property type="match status" value="1"/>
</dbReference>
<dbReference type="EMBL" id="ATHO01000079">
    <property type="protein sequence ID" value="EQB07497.1"/>
    <property type="molecule type" value="Genomic_DNA"/>
</dbReference>
<gene>
    <name evidence="3" type="ORF">L288_09565</name>
</gene>
<feature type="domain" description="GIY-YIG" evidence="2">
    <location>
        <begin position="1"/>
        <end position="63"/>
    </location>
</feature>